<protein>
    <submittedName>
        <fullName evidence="1">Uncharacterized protein</fullName>
    </submittedName>
</protein>
<name>A0ABQ8TIK1_PERAM</name>
<organism evidence="1 2">
    <name type="scientific">Periplaneta americana</name>
    <name type="common">American cockroach</name>
    <name type="synonym">Blatta americana</name>
    <dbReference type="NCBI Taxonomy" id="6978"/>
    <lineage>
        <taxon>Eukaryota</taxon>
        <taxon>Metazoa</taxon>
        <taxon>Ecdysozoa</taxon>
        <taxon>Arthropoda</taxon>
        <taxon>Hexapoda</taxon>
        <taxon>Insecta</taxon>
        <taxon>Pterygota</taxon>
        <taxon>Neoptera</taxon>
        <taxon>Polyneoptera</taxon>
        <taxon>Dictyoptera</taxon>
        <taxon>Blattodea</taxon>
        <taxon>Blattoidea</taxon>
        <taxon>Blattidae</taxon>
        <taxon>Blattinae</taxon>
        <taxon>Periplaneta</taxon>
    </lineage>
</organism>
<proteinExistence type="predicted"/>
<evidence type="ECO:0000313" key="1">
    <source>
        <dbReference type="EMBL" id="KAJ4446093.1"/>
    </source>
</evidence>
<gene>
    <name evidence="1" type="ORF">ANN_12785</name>
</gene>
<keyword evidence="2" id="KW-1185">Reference proteome</keyword>
<comment type="caution">
    <text evidence="1">The sequence shown here is derived from an EMBL/GenBank/DDBJ whole genome shotgun (WGS) entry which is preliminary data.</text>
</comment>
<dbReference type="PANTHER" id="PTHR46601:SF1">
    <property type="entry name" value="ADF-H DOMAIN-CONTAINING PROTEIN"/>
    <property type="match status" value="1"/>
</dbReference>
<sequence>MLDFFEFIGFPWVWNDLFKPPVISAAASLYDDDDDDDDDGVMCKEKISQKRFGYSQRSNSRSRFQSQPSGIPRLSQPALRCIYEQFGQSVRLTVGPTIKLNKTLKRLIIRVAKKLAEESGILSTPNNKLGKVLELSTVTKVLQFYRSDDVSRVMAGKKNFVSVKEDGQKVHKQKRLILCNLKETYKCFKDKYPLIKISFSKFAELRPKECILPGANGSHSVCVCTNHENVKLLIDGANIPLLTSNSSVVVNNYKDALSHILCNPPSIYCYLKQCSSCPGPDNIIKHIREQFDAEAIEQITYKQWVIVDRTNLETLQSSTDEFVDKLSSKLLSLLPHVFIAQQQSQFLVECKENIQSENYIVIADFSENYSFVIQDSVQGVHWNNCQATIHPFVVYFKEDDYGIGAEWHFFATSHGKGPCDGIGGTVKGLATRASLQSGQDPITTPKKLFYWAQKTISNVQFIFCPLNKHKNHNENLQARYHNLKPITGTLKLHSFIPLSKTEAVVKQFSFEKEVWHCGAETWTLRRSEEMRIEAFEMWMWRRMERVNWTDRIRNEAVLKRVGEERMMLKLIRKRKKN</sequence>
<accession>A0ABQ8TIK1</accession>
<reference evidence="1 2" key="1">
    <citation type="journal article" date="2022" name="Allergy">
        <title>Genome assembly and annotation of Periplaneta americana reveal a comprehensive cockroach allergen profile.</title>
        <authorList>
            <person name="Wang L."/>
            <person name="Xiong Q."/>
            <person name="Saelim N."/>
            <person name="Wang L."/>
            <person name="Nong W."/>
            <person name="Wan A.T."/>
            <person name="Shi M."/>
            <person name="Liu X."/>
            <person name="Cao Q."/>
            <person name="Hui J.H.L."/>
            <person name="Sookrung N."/>
            <person name="Leung T.F."/>
            <person name="Tungtrongchitr A."/>
            <person name="Tsui S.K.W."/>
        </authorList>
    </citation>
    <scope>NUCLEOTIDE SEQUENCE [LARGE SCALE GENOMIC DNA]</scope>
    <source>
        <strain evidence="1">PWHHKU_190912</strain>
    </source>
</reference>
<dbReference type="EMBL" id="JAJSOF020000009">
    <property type="protein sequence ID" value="KAJ4446093.1"/>
    <property type="molecule type" value="Genomic_DNA"/>
</dbReference>
<dbReference type="PANTHER" id="PTHR46601">
    <property type="entry name" value="ULP_PROTEASE DOMAIN-CONTAINING PROTEIN"/>
    <property type="match status" value="1"/>
</dbReference>
<evidence type="ECO:0000313" key="2">
    <source>
        <dbReference type="Proteomes" id="UP001148838"/>
    </source>
</evidence>
<dbReference type="Proteomes" id="UP001148838">
    <property type="component" value="Unassembled WGS sequence"/>
</dbReference>